<dbReference type="AlphaFoldDB" id="X0RGR4"/>
<dbReference type="InterPro" id="IPR005814">
    <property type="entry name" value="Aminotrans_3"/>
</dbReference>
<protein>
    <recommendedName>
        <fullName evidence="5">Aminotransferase class III-fold pyridoxal phosphate-dependent enzyme</fullName>
    </recommendedName>
</protein>
<evidence type="ECO:0008006" key="5">
    <source>
        <dbReference type="Google" id="ProtNLM"/>
    </source>
</evidence>
<reference evidence="4" key="1">
    <citation type="journal article" date="2014" name="Front. Microbiol.">
        <title>High frequency of phylogenetically diverse reductive dehalogenase-homologous genes in deep subseafloor sedimentary metagenomes.</title>
        <authorList>
            <person name="Kawai M."/>
            <person name="Futagami T."/>
            <person name="Toyoda A."/>
            <person name="Takaki Y."/>
            <person name="Nishi S."/>
            <person name="Hori S."/>
            <person name="Arai W."/>
            <person name="Tsubouchi T."/>
            <person name="Morono Y."/>
            <person name="Uchiyama I."/>
            <person name="Ito T."/>
            <person name="Fujiyama A."/>
            <person name="Inagaki F."/>
            <person name="Takami H."/>
        </authorList>
    </citation>
    <scope>NUCLEOTIDE SEQUENCE</scope>
    <source>
        <strain evidence="4">Expedition CK06-06</strain>
    </source>
</reference>
<dbReference type="PROSITE" id="PS00600">
    <property type="entry name" value="AA_TRANSFER_CLASS_3"/>
    <property type="match status" value="1"/>
</dbReference>
<accession>X0RGR4</accession>
<dbReference type="GO" id="GO:0008483">
    <property type="term" value="F:transaminase activity"/>
    <property type="evidence" value="ECO:0007669"/>
    <property type="project" value="InterPro"/>
</dbReference>
<organism evidence="4">
    <name type="scientific">marine sediment metagenome</name>
    <dbReference type="NCBI Taxonomy" id="412755"/>
    <lineage>
        <taxon>unclassified sequences</taxon>
        <taxon>metagenomes</taxon>
        <taxon>ecological metagenomes</taxon>
    </lineage>
</organism>
<dbReference type="InterPro" id="IPR015422">
    <property type="entry name" value="PyrdxlP-dep_Trfase_small"/>
</dbReference>
<dbReference type="Gene3D" id="3.90.1150.10">
    <property type="entry name" value="Aspartate Aminotransferase, domain 1"/>
    <property type="match status" value="1"/>
</dbReference>
<comment type="similarity">
    <text evidence="2">Belongs to the class-III pyridoxal-phosphate-dependent aminotransferase family.</text>
</comment>
<dbReference type="PANTHER" id="PTHR11986:SF58">
    <property type="entry name" value="LEUCINE_METHIONINE RACEMASE"/>
    <property type="match status" value="1"/>
</dbReference>
<dbReference type="PANTHER" id="PTHR11986">
    <property type="entry name" value="AMINOTRANSFERASE CLASS III"/>
    <property type="match status" value="1"/>
</dbReference>
<comment type="caution">
    <text evidence="4">The sequence shown here is derived from an EMBL/GenBank/DDBJ whole genome shotgun (WGS) entry which is preliminary data.</text>
</comment>
<dbReference type="InterPro" id="IPR015424">
    <property type="entry name" value="PyrdxlP-dep_Trfase"/>
</dbReference>
<dbReference type="InterPro" id="IPR050103">
    <property type="entry name" value="Class-III_PLP-dep_AT"/>
</dbReference>
<name>X0RGR4_9ZZZZ</name>
<dbReference type="Gene3D" id="3.40.640.10">
    <property type="entry name" value="Type I PLP-dependent aspartate aminotransferase-like (Major domain)"/>
    <property type="match status" value="1"/>
</dbReference>
<dbReference type="EMBL" id="BARS01007658">
    <property type="protein sequence ID" value="GAF68049.1"/>
    <property type="molecule type" value="Genomic_DNA"/>
</dbReference>
<proteinExistence type="inferred from homology"/>
<sequence>MNPDEIAAVFVEPIQGEGGYIVPPPQFHKKLREFTDKHNILLVLDEIQSGMGRTGKFLAIENFNVEPDVVLLAKGLASGLPLGAVISKKEFMTWKPGTHGSTFGGNPIACEAALATLDLIEEELMANALKMGARLINKLKNLKKESSLIGDVRGLGLMVGVELVKDQRTKEPASREAHEIVNQAFRKGLLLLPCGENVIRFSPPLVISPEEVDTAAEIFREVISQYEKKRKVI</sequence>
<dbReference type="SUPFAM" id="SSF53383">
    <property type="entry name" value="PLP-dependent transferases"/>
    <property type="match status" value="1"/>
</dbReference>
<dbReference type="GO" id="GO:0030170">
    <property type="term" value="F:pyridoxal phosphate binding"/>
    <property type="evidence" value="ECO:0007669"/>
    <property type="project" value="InterPro"/>
</dbReference>
<evidence type="ECO:0000256" key="2">
    <source>
        <dbReference type="ARBA" id="ARBA00008954"/>
    </source>
</evidence>
<evidence type="ECO:0000256" key="1">
    <source>
        <dbReference type="ARBA" id="ARBA00001933"/>
    </source>
</evidence>
<dbReference type="InterPro" id="IPR015421">
    <property type="entry name" value="PyrdxlP-dep_Trfase_major"/>
</dbReference>
<dbReference type="CDD" id="cd00610">
    <property type="entry name" value="OAT_like"/>
    <property type="match status" value="1"/>
</dbReference>
<dbReference type="GO" id="GO:0042802">
    <property type="term" value="F:identical protein binding"/>
    <property type="evidence" value="ECO:0007669"/>
    <property type="project" value="TreeGrafter"/>
</dbReference>
<comment type="cofactor">
    <cofactor evidence="1">
        <name>pyridoxal 5'-phosphate</name>
        <dbReference type="ChEBI" id="CHEBI:597326"/>
    </cofactor>
</comment>
<keyword evidence="3" id="KW-0663">Pyridoxal phosphate</keyword>
<dbReference type="InterPro" id="IPR049704">
    <property type="entry name" value="Aminotrans_3_PPA_site"/>
</dbReference>
<evidence type="ECO:0000256" key="3">
    <source>
        <dbReference type="ARBA" id="ARBA00022898"/>
    </source>
</evidence>
<gene>
    <name evidence="4" type="ORF">S01H1_14704</name>
</gene>
<evidence type="ECO:0000313" key="4">
    <source>
        <dbReference type="EMBL" id="GAF68049.1"/>
    </source>
</evidence>
<dbReference type="Pfam" id="PF00202">
    <property type="entry name" value="Aminotran_3"/>
    <property type="match status" value="1"/>
</dbReference>